<sequence length="520" mass="59528">MLESGTVRTIVQRNESPEYIDVDEQLCSGRPLGILAGDNPGSVLTEADMDSIRTLYGIPDSVVLRAPKEHERVDWDIPSWTCFYEYNLRQGFRFPVPSLARRLLVYYDIAPGQLMPNSWRILISLSILREKYNLPFGIGSLLHNYYLKEHVHEKGRYSLILRSNAKQIITDLMTNDRMWKDMFFFDKGLLIDGPFGNEMYAYRRVWNRYELINAESKPRYDEAVSLSFVMIRRGIEILCGTQFQIPITDVEHRFATNSLSSMKFTMPNPEEALKKQKEAMARRRAAALAKKKSVEATSKDKSIVPVVEQPLESSPKTDPLRPPKRRKTAKDKGKGKSIERGSKGASTEVVRHKADQTSVTFPKKAFQMQLALKNRYFTSQKKCYDLQKVKDSLKRDLESTVRDKKSVEEKVQALDAELTKSKEEIVDRDQRLANADVMCATRVDLFKQYLVGEHTKWDPHAEIADWEEAERFEAEKSPGDGHDESDTCSKDATTVDSLPLLNVVDPDHPIQDPTQDQANL</sequence>
<gene>
    <name evidence="3" type="ORF">Dsin_005468</name>
</gene>
<feature type="region of interest" description="Disordered" evidence="2">
    <location>
        <begin position="470"/>
        <end position="520"/>
    </location>
</feature>
<feature type="compositionally biased region" description="Basic and acidic residues" evidence="2">
    <location>
        <begin position="470"/>
        <end position="489"/>
    </location>
</feature>
<feature type="region of interest" description="Disordered" evidence="2">
    <location>
        <begin position="273"/>
        <end position="351"/>
    </location>
</feature>
<comment type="caution">
    <text evidence="3">The sequence shown here is derived from an EMBL/GenBank/DDBJ whole genome shotgun (WGS) entry which is preliminary data.</text>
</comment>
<proteinExistence type="predicted"/>
<evidence type="ECO:0000256" key="2">
    <source>
        <dbReference type="SAM" id="MobiDB-lite"/>
    </source>
</evidence>
<reference evidence="3" key="1">
    <citation type="journal article" date="2023" name="Plant J.">
        <title>Genome sequences and population genomics provide insights into the demographic history, inbreeding, and mutation load of two 'living fossil' tree species of Dipteronia.</title>
        <authorList>
            <person name="Feng Y."/>
            <person name="Comes H.P."/>
            <person name="Chen J."/>
            <person name="Zhu S."/>
            <person name="Lu R."/>
            <person name="Zhang X."/>
            <person name="Li P."/>
            <person name="Qiu J."/>
            <person name="Olsen K.M."/>
            <person name="Qiu Y."/>
        </authorList>
    </citation>
    <scope>NUCLEOTIDE SEQUENCE</scope>
    <source>
        <strain evidence="3">NBL</strain>
    </source>
</reference>
<dbReference type="Proteomes" id="UP001281410">
    <property type="component" value="Unassembled WGS sequence"/>
</dbReference>
<feature type="compositionally biased region" description="Basic residues" evidence="2">
    <location>
        <begin position="282"/>
        <end position="291"/>
    </location>
</feature>
<accession>A0AAE0EEQ8</accession>
<evidence type="ECO:0000313" key="4">
    <source>
        <dbReference type="Proteomes" id="UP001281410"/>
    </source>
</evidence>
<name>A0AAE0EEQ8_9ROSI</name>
<organism evidence="3 4">
    <name type="scientific">Dipteronia sinensis</name>
    <dbReference type="NCBI Taxonomy" id="43782"/>
    <lineage>
        <taxon>Eukaryota</taxon>
        <taxon>Viridiplantae</taxon>
        <taxon>Streptophyta</taxon>
        <taxon>Embryophyta</taxon>
        <taxon>Tracheophyta</taxon>
        <taxon>Spermatophyta</taxon>
        <taxon>Magnoliopsida</taxon>
        <taxon>eudicotyledons</taxon>
        <taxon>Gunneridae</taxon>
        <taxon>Pentapetalae</taxon>
        <taxon>rosids</taxon>
        <taxon>malvids</taxon>
        <taxon>Sapindales</taxon>
        <taxon>Sapindaceae</taxon>
        <taxon>Hippocastanoideae</taxon>
        <taxon>Acereae</taxon>
        <taxon>Dipteronia</taxon>
    </lineage>
</organism>
<evidence type="ECO:0000313" key="3">
    <source>
        <dbReference type="EMBL" id="KAK3225606.1"/>
    </source>
</evidence>
<dbReference type="AlphaFoldDB" id="A0AAE0EEQ8"/>
<feature type="coiled-coil region" evidence="1">
    <location>
        <begin position="390"/>
        <end position="424"/>
    </location>
</feature>
<dbReference type="PANTHER" id="PTHR31099:SF28">
    <property type="entry name" value="F5J5.12"/>
    <property type="match status" value="1"/>
</dbReference>
<dbReference type="PANTHER" id="PTHR31099">
    <property type="entry name" value="OS06G0165300 PROTEIN"/>
    <property type="match status" value="1"/>
</dbReference>
<feature type="compositionally biased region" description="Basic and acidic residues" evidence="2">
    <location>
        <begin position="330"/>
        <end position="342"/>
    </location>
</feature>
<protein>
    <submittedName>
        <fullName evidence="3">Uncharacterized protein</fullName>
    </submittedName>
</protein>
<keyword evidence="1" id="KW-0175">Coiled coil</keyword>
<keyword evidence="4" id="KW-1185">Reference proteome</keyword>
<evidence type="ECO:0000256" key="1">
    <source>
        <dbReference type="SAM" id="Coils"/>
    </source>
</evidence>
<dbReference type="EMBL" id="JANJYJ010000002">
    <property type="protein sequence ID" value="KAK3225606.1"/>
    <property type="molecule type" value="Genomic_DNA"/>
</dbReference>
<feature type="compositionally biased region" description="Basic and acidic residues" evidence="2">
    <location>
        <begin position="292"/>
        <end position="302"/>
    </location>
</feature>